<dbReference type="PATRIC" id="fig|1423783.4.peg.748"/>
<dbReference type="OrthoDB" id="2309439at2"/>
<sequence length="414" mass="47289">MLNDGVDTKEFCAVHNITLRTLKRLIAPFREYLQEHNIDIDMTLGRVTGEELRIVFMMHEFFSQGYRGGPWPFTNPDEAETIAMYNATNSAEPGKGFPAHTMPTRRALIDIATVALRMRQGHVNRLNPRLITIFSRRDPIPTMNITPKFFPELSEDETRRARLTAYFFWTNLPTLATDNRAINREYCEYMQSFPNPVASLVHQLRECIAQLLSAQQRDVFLSNQVVETNMYKAVLNYYVLEAPVVKVSDFSENRYQMKQYQQLLDAIHASIMSIPKDEPEHVFVRLAQGIEESVFTTMAPILPMFKTVEPLKVRVELESESFLNKDIIGFLNSFAVIKVLPPNSPVPPDVILCSIDHYDRVYALTHATVPVGDHQPTIIYWGNRSEDTDLLHILERVGKLADDKAAAITCDGPK</sequence>
<protein>
    <recommendedName>
        <fullName evidence="1">Mga helix-turn-helix domain-containing protein</fullName>
    </recommendedName>
</protein>
<gene>
    <name evidence="2" type="ORF">FC50_GL000724</name>
</gene>
<dbReference type="Pfam" id="PF05043">
    <property type="entry name" value="Mga"/>
    <property type="match status" value="1"/>
</dbReference>
<dbReference type="STRING" id="1423783.FC50_GL000724"/>
<dbReference type="RefSeq" id="WP_054648640.1">
    <property type="nucleotide sequence ID" value="NZ_AZFJ01000044.1"/>
</dbReference>
<evidence type="ECO:0000313" key="2">
    <source>
        <dbReference type="EMBL" id="KRL86476.1"/>
    </source>
</evidence>
<name>A0A0R1TZ68_9LACO</name>
<reference evidence="2 3" key="1">
    <citation type="journal article" date="2015" name="Genome Announc.">
        <title>Expanding the biotechnology potential of lactobacilli through comparative genomics of 213 strains and associated genera.</title>
        <authorList>
            <person name="Sun Z."/>
            <person name="Harris H.M."/>
            <person name="McCann A."/>
            <person name="Guo C."/>
            <person name="Argimon S."/>
            <person name="Zhang W."/>
            <person name="Yang X."/>
            <person name="Jeffery I.B."/>
            <person name="Cooney J.C."/>
            <person name="Kagawa T.F."/>
            <person name="Liu W."/>
            <person name="Song Y."/>
            <person name="Salvetti E."/>
            <person name="Wrobel A."/>
            <person name="Rasinkangas P."/>
            <person name="Parkhill J."/>
            <person name="Rea M.C."/>
            <person name="O'Sullivan O."/>
            <person name="Ritari J."/>
            <person name="Douillard F.P."/>
            <person name="Paul Ross R."/>
            <person name="Yang R."/>
            <person name="Briner A.E."/>
            <person name="Felis G.E."/>
            <person name="de Vos W.M."/>
            <person name="Barrangou R."/>
            <person name="Klaenhammer T.R."/>
            <person name="Caufield P.W."/>
            <person name="Cui Y."/>
            <person name="Zhang H."/>
            <person name="O'Toole P.W."/>
        </authorList>
    </citation>
    <scope>NUCLEOTIDE SEQUENCE [LARGE SCALE GENOMIC DNA]</scope>
    <source>
        <strain evidence="2 3">DSM 15945</strain>
    </source>
</reference>
<evidence type="ECO:0000259" key="1">
    <source>
        <dbReference type="Pfam" id="PF05043"/>
    </source>
</evidence>
<proteinExistence type="predicted"/>
<feature type="domain" description="Mga helix-turn-helix" evidence="1">
    <location>
        <begin position="3"/>
        <end position="62"/>
    </location>
</feature>
<dbReference type="EMBL" id="AZFJ01000044">
    <property type="protein sequence ID" value="KRL86476.1"/>
    <property type="molecule type" value="Genomic_DNA"/>
</dbReference>
<keyword evidence="3" id="KW-1185">Reference proteome</keyword>
<accession>A0A0R1TZ68</accession>
<organism evidence="2 3">
    <name type="scientific">Lacticaseibacillus pantheris DSM 15945 = JCM 12539 = NBRC 106106</name>
    <dbReference type="NCBI Taxonomy" id="1423783"/>
    <lineage>
        <taxon>Bacteria</taxon>
        <taxon>Bacillati</taxon>
        <taxon>Bacillota</taxon>
        <taxon>Bacilli</taxon>
        <taxon>Lactobacillales</taxon>
        <taxon>Lactobacillaceae</taxon>
        <taxon>Lacticaseibacillus</taxon>
    </lineage>
</organism>
<dbReference type="AlphaFoldDB" id="A0A0R1TZ68"/>
<dbReference type="InterPro" id="IPR036388">
    <property type="entry name" value="WH-like_DNA-bd_sf"/>
</dbReference>
<dbReference type="Proteomes" id="UP000051922">
    <property type="component" value="Unassembled WGS sequence"/>
</dbReference>
<comment type="caution">
    <text evidence="2">The sequence shown here is derived from an EMBL/GenBank/DDBJ whole genome shotgun (WGS) entry which is preliminary data.</text>
</comment>
<evidence type="ECO:0000313" key="3">
    <source>
        <dbReference type="Proteomes" id="UP000051922"/>
    </source>
</evidence>
<dbReference type="InterPro" id="IPR007737">
    <property type="entry name" value="Mga_HTH"/>
</dbReference>
<dbReference type="Gene3D" id="1.10.10.10">
    <property type="entry name" value="Winged helix-like DNA-binding domain superfamily/Winged helix DNA-binding domain"/>
    <property type="match status" value="1"/>
</dbReference>